<dbReference type="Proteomes" id="UP001187192">
    <property type="component" value="Unassembled WGS sequence"/>
</dbReference>
<evidence type="ECO:0000313" key="2">
    <source>
        <dbReference type="EMBL" id="GMN72920.1"/>
    </source>
</evidence>
<evidence type="ECO:0000256" key="1">
    <source>
        <dbReference type="SAM" id="MobiDB-lite"/>
    </source>
</evidence>
<name>A0AA88JG97_FICCA</name>
<feature type="region of interest" description="Disordered" evidence="1">
    <location>
        <begin position="155"/>
        <end position="240"/>
    </location>
</feature>
<accession>A0AA88JG97</accession>
<keyword evidence="3" id="KW-1185">Reference proteome</keyword>
<evidence type="ECO:0000313" key="3">
    <source>
        <dbReference type="Proteomes" id="UP001187192"/>
    </source>
</evidence>
<gene>
    <name evidence="2" type="ORF">TIFTF001_052949</name>
</gene>
<feature type="compositionally biased region" description="Basic and acidic residues" evidence="1">
    <location>
        <begin position="230"/>
        <end position="240"/>
    </location>
</feature>
<proteinExistence type="predicted"/>
<sequence>MWWIDMFCEIIVSKFCEFDEKSYFLVHKRNHRGGGDFLLNSSAFTLRGSTFSFVIGRVLLRSPPLTMSLVFVFRLLLLQTLPWMALRLIHDFGRLHLGCGLRLHLHVVSILPYPNSPVYGLCLLLLDSHIEPVVGLRSKTRAMYDEVKAGWRSAKTESEYRGGGRGSVEHEGVSGRSSLESLEEAERHRWSRARKEKDAVDNPEARRRLRGGSKGVEASSAVDGFGRPWTSERERERERD</sequence>
<feature type="compositionally biased region" description="Basic and acidic residues" evidence="1">
    <location>
        <begin position="184"/>
        <end position="206"/>
    </location>
</feature>
<organism evidence="2 3">
    <name type="scientific">Ficus carica</name>
    <name type="common">Common fig</name>
    <dbReference type="NCBI Taxonomy" id="3494"/>
    <lineage>
        <taxon>Eukaryota</taxon>
        <taxon>Viridiplantae</taxon>
        <taxon>Streptophyta</taxon>
        <taxon>Embryophyta</taxon>
        <taxon>Tracheophyta</taxon>
        <taxon>Spermatophyta</taxon>
        <taxon>Magnoliopsida</taxon>
        <taxon>eudicotyledons</taxon>
        <taxon>Gunneridae</taxon>
        <taxon>Pentapetalae</taxon>
        <taxon>rosids</taxon>
        <taxon>fabids</taxon>
        <taxon>Rosales</taxon>
        <taxon>Moraceae</taxon>
        <taxon>Ficeae</taxon>
        <taxon>Ficus</taxon>
    </lineage>
</organism>
<dbReference type="EMBL" id="BTGU01011777">
    <property type="protein sequence ID" value="GMN72920.1"/>
    <property type="molecule type" value="Genomic_DNA"/>
</dbReference>
<feature type="compositionally biased region" description="Basic and acidic residues" evidence="1">
    <location>
        <begin position="155"/>
        <end position="173"/>
    </location>
</feature>
<reference evidence="2" key="1">
    <citation type="submission" date="2023-07" db="EMBL/GenBank/DDBJ databases">
        <title>draft genome sequence of fig (Ficus carica).</title>
        <authorList>
            <person name="Takahashi T."/>
            <person name="Nishimura K."/>
        </authorList>
    </citation>
    <scope>NUCLEOTIDE SEQUENCE</scope>
</reference>
<comment type="caution">
    <text evidence="2">The sequence shown here is derived from an EMBL/GenBank/DDBJ whole genome shotgun (WGS) entry which is preliminary data.</text>
</comment>
<dbReference type="AlphaFoldDB" id="A0AA88JG97"/>
<protein>
    <submittedName>
        <fullName evidence="2">Uncharacterized protein</fullName>
    </submittedName>
</protein>